<reference evidence="3 4" key="1">
    <citation type="submission" date="2016-03" db="EMBL/GenBank/DDBJ databases">
        <authorList>
            <person name="Ploux O."/>
        </authorList>
    </citation>
    <scope>NUCLEOTIDE SEQUENCE [LARGE SCALE GENOMIC DNA]</scope>
    <source>
        <strain evidence="3 4">UAMH 11012</strain>
    </source>
</reference>
<keyword evidence="4" id="KW-1185">Reference proteome</keyword>
<evidence type="ECO:0000256" key="1">
    <source>
        <dbReference type="SAM" id="MobiDB-lite"/>
    </source>
</evidence>
<dbReference type="Pfam" id="PF14737">
    <property type="entry name" value="DUF4470"/>
    <property type="match status" value="1"/>
</dbReference>
<sequence length="804" mass="91585">MEPSLPTRDAPNVSEDVSATTLREEGNASYKARKLNQGAHLPHVQEPLLKILPACEKYAKAVRLSPSDDAPLRNLSAALYELGDYNLCTRVATKAIKLLATKVGDDALSNTQKLNQRLEKAATHTPKVSEDDKRRRRSELLRTLPRYRPSMLESTEYFTVGHDVVTSLFNHVGMFDQYSSEAETVSFFLGGVGDARNVFQTLSLIAELEKSGKTSPRHYHFTLNDIHKTALARDLVICILLDDLSVLGEDSAEALMILNNLEHNLLRFHPHHDAQVWPKYAFDQLNRTIDRALHLLRADNQPLPWLYVHEEDVPSYVGALSYWKEKAPNATTNAQVITRVCDAMKQKSPSHPDRRSSLMEERLYDEAAVLLPSEDVMRQESSQEWHRNILDQQQGHFDVGFNPFECYTHFPFDEVTTKPKSPGRLFDHLAPFFLDASKAIKHLGGRLQFECALGDYTVIAEKLQFGLYQTEDGQKVRPPHFPGVYDRIHLSNVPDYVGGHLSTFLFAMPILRRSFAAHLKANCLRNSDSFSDVEEYFSEYQLIPDEDTLKALTQVAVLQRGNPAYPCPLSDYTIYVWCQPNIKHGFSCLLPRKAFTKWFYGLFFRLALPYEQDLLQNSKIIFSPLNFTILLRLITHLHILGYPSHWMSDVLNNIIESKVTTTARPPRTKPMRPADVRREYRSCHLCTAPFAQEMATLARLFEPLLPFSLTVANIPQESDIYEYHFSIPSYQSFIPRPSNLMRHHNCASPTNQAYAASGRKARIPFMPSLHGSLRARNGYFGSFIRASAAIFLDCGQHSTRKRYI</sequence>
<proteinExistence type="predicted"/>
<dbReference type="InterPro" id="IPR011990">
    <property type="entry name" value="TPR-like_helical_dom_sf"/>
</dbReference>
<name>A0A1L7XV80_9HELO</name>
<dbReference type="STRING" id="576137.A0A1L7XV80"/>
<dbReference type="SUPFAM" id="SSF48452">
    <property type="entry name" value="TPR-like"/>
    <property type="match status" value="1"/>
</dbReference>
<evidence type="ECO:0000259" key="2">
    <source>
        <dbReference type="Pfam" id="PF14737"/>
    </source>
</evidence>
<accession>A0A1L7XV80</accession>
<organism evidence="3 4">
    <name type="scientific">Phialocephala subalpina</name>
    <dbReference type="NCBI Taxonomy" id="576137"/>
    <lineage>
        <taxon>Eukaryota</taxon>
        <taxon>Fungi</taxon>
        <taxon>Dikarya</taxon>
        <taxon>Ascomycota</taxon>
        <taxon>Pezizomycotina</taxon>
        <taxon>Leotiomycetes</taxon>
        <taxon>Helotiales</taxon>
        <taxon>Mollisiaceae</taxon>
        <taxon>Phialocephala</taxon>
        <taxon>Phialocephala fortinii species complex</taxon>
    </lineage>
</organism>
<dbReference type="InterPro" id="IPR027974">
    <property type="entry name" value="DUF4470"/>
</dbReference>
<dbReference type="Proteomes" id="UP000184330">
    <property type="component" value="Unassembled WGS sequence"/>
</dbReference>
<evidence type="ECO:0000313" key="4">
    <source>
        <dbReference type="Proteomes" id="UP000184330"/>
    </source>
</evidence>
<dbReference type="AlphaFoldDB" id="A0A1L7XV80"/>
<dbReference type="Gene3D" id="1.25.40.10">
    <property type="entry name" value="Tetratricopeptide repeat domain"/>
    <property type="match status" value="1"/>
</dbReference>
<gene>
    <name evidence="3" type="ORF">PAC_18842</name>
</gene>
<protein>
    <recommendedName>
        <fullName evidence="2">DUF4470 domain-containing protein</fullName>
    </recommendedName>
</protein>
<feature type="region of interest" description="Disordered" evidence="1">
    <location>
        <begin position="1"/>
        <end position="25"/>
    </location>
</feature>
<dbReference type="EMBL" id="FJOG01000062">
    <property type="protein sequence ID" value="CZR68941.1"/>
    <property type="molecule type" value="Genomic_DNA"/>
</dbReference>
<evidence type="ECO:0000313" key="3">
    <source>
        <dbReference type="EMBL" id="CZR68941.1"/>
    </source>
</evidence>
<feature type="domain" description="DUF4470" evidence="2">
    <location>
        <begin position="166"/>
        <end position="245"/>
    </location>
</feature>
<dbReference type="OrthoDB" id="2423701at2759"/>